<organism evidence="1 2">
    <name type="scientific">Halalkalibacter alkalisediminis</name>
    <dbReference type="NCBI Taxonomy" id="935616"/>
    <lineage>
        <taxon>Bacteria</taxon>
        <taxon>Bacillati</taxon>
        <taxon>Bacillota</taxon>
        <taxon>Bacilli</taxon>
        <taxon>Bacillales</taxon>
        <taxon>Bacillaceae</taxon>
        <taxon>Halalkalibacter</taxon>
    </lineage>
</organism>
<comment type="caution">
    <text evidence="1">The sequence shown here is derived from an EMBL/GenBank/DDBJ whole genome shotgun (WGS) entry which is preliminary data.</text>
</comment>
<dbReference type="Proteomes" id="UP001589833">
    <property type="component" value="Unassembled WGS sequence"/>
</dbReference>
<sequence>MQQHQKTFDYETEDDLWDGEFTTTTTYDDIDIHIRPSYRANSYAGDPCRSKLFKNTSFPLNIFYGHFNFIT</sequence>
<evidence type="ECO:0000313" key="2">
    <source>
        <dbReference type="Proteomes" id="UP001589833"/>
    </source>
</evidence>
<evidence type="ECO:0000313" key="1">
    <source>
        <dbReference type="EMBL" id="MFC0558315.1"/>
    </source>
</evidence>
<name>A0ABV6NC20_9BACI</name>
<gene>
    <name evidence="1" type="ORF">ACFFH4_04545</name>
</gene>
<accession>A0ABV6NC20</accession>
<dbReference type="EMBL" id="JBHLTR010000004">
    <property type="protein sequence ID" value="MFC0558315.1"/>
    <property type="molecule type" value="Genomic_DNA"/>
</dbReference>
<proteinExistence type="predicted"/>
<keyword evidence="2" id="KW-1185">Reference proteome</keyword>
<protein>
    <submittedName>
        <fullName evidence="1">Uncharacterized protein</fullName>
    </submittedName>
</protein>
<reference evidence="1 2" key="1">
    <citation type="submission" date="2024-09" db="EMBL/GenBank/DDBJ databases">
        <authorList>
            <person name="Sun Q."/>
            <person name="Mori K."/>
        </authorList>
    </citation>
    <scope>NUCLEOTIDE SEQUENCE [LARGE SCALE GENOMIC DNA]</scope>
    <source>
        <strain evidence="1 2">NCAIM B.02301</strain>
    </source>
</reference>